<dbReference type="SUPFAM" id="SSF52540">
    <property type="entry name" value="P-loop containing nucleoside triphosphate hydrolases"/>
    <property type="match status" value="1"/>
</dbReference>
<proteinExistence type="predicted"/>
<keyword evidence="2" id="KW-1185">Reference proteome</keyword>
<organism evidence="1 2">
    <name type="scientific">Mangrovivirga cuniculi</name>
    <dbReference type="NCBI Taxonomy" id="2715131"/>
    <lineage>
        <taxon>Bacteria</taxon>
        <taxon>Pseudomonadati</taxon>
        <taxon>Bacteroidota</taxon>
        <taxon>Cytophagia</taxon>
        <taxon>Cytophagales</taxon>
        <taxon>Mangrovivirgaceae</taxon>
        <taxon>Mangrovivirga</taxon>
    </lineage>
</organism>
<accession>A0A4D7JTA4</accession>
<name>A0A4D7JTA4_9BACT</name>
<gene>
    <name evidence="1" type="ORF">DCC35_14775</name>
</gene>
<reference evidence="1 2" key="1">
    <citation type="submission" date="2018-04" db="EMBL/GenBank/DDBJ databases">
        <title>Complete genome uncultured novel isolate.</title>
        <authorList>
            <person name="Merlino G."/>
        </authorList>
    </citation>
    <scope>NUCLEOTIDE SEQUENCE [LARGE SCALE GENOMIC DNA]</scope>
    <source>
        <strain evidence="2">R1DC9</strain>
    </source>
</reference>
<dbReference type="Gene3D" id="3.40.50.300">
    <property type="entry name" value="P-loop containing nucleotide triphosphate hydrolases"/>
    <property type="match status" value="1"/>
</dbReference>
<dbReference type="RefSeq" id="WP_137091509.1">
    <property type="nucleotide sequence ID" value="NZ_CP028923.1"/>
</dbReference>
<dbReference type="KEGG" id="fpf:DCC35_14775"/>
<evidence type="ECO:0008006" key="3">
    <source>
        <dbReference type="Google" id="ProtNLM"/>
    </source>
</evidence>
<dbReference type="InterPro" id="IPR027417">
    <property type="entry name" value="P-loop_NTPase"/>
</dbReference>
<dbReference type="OrthoDB" id="9815894at2"/>
<dbReference type="AlphaFoldDB" id="A0A4D7JTA4"/>
<dbReference type="Proteomes" id="UP000298616">
    <property type="component" value="Chromosome"/>
</dbReference>
<evidence type="ECO:0000313" key="1">
    <source>
        <dbReference type="EMBL" id="QCK15912.1"/>
    </source>
</evidence>
<dbReference type="Pfam" id="PF13469">
    <property type="entry name" value="Sulfotransfer_3"/>
    <property type="match status" value="1"/>
</dbReference>
<evidence type="ECO:0000313" key="2">
    <source>
        <dbReference type="Proteomes" id="UP000298616"/>
    </source>
</evidence>
<sequence>MAKKTIKHRFFTRFRKNKIVSDIFYHTGFDVNPEKWVFIVGCYNSGTTLLTEILSKSSELTVLPDEGVMLTDVLPRPEDFGWRRMWVKCEKDMEVHSNNSNRIIKRMIRHWSHFVNKSNKIIVEKSISNTARIEFFTRNLDNVFVIHLVRDGYASAEGIRRKAEVMPEIKGEVGDQYDISFAIEQWKRSVNKVNEAKNQIPNFIEITYEDLTADPKSEVNKVTEFLGVSNLNESDFSDTFQVHGKSAKISNQNQKSYNRLDLNDWKVINDLASEELKEFGYFKPVKQ</sequence>
<protein>
    <recommendedName>
        <fullName evidence="3">Sulfotransferase family protein</fullName>
    </recommendedName>
</protein>
<dbReference type="EMBL" id="CP028923">
    <property type="protein sequence ID" value="QCK15912.1"/>
    <property type="molecule type" value="Genomic_DNA"/>
</dbReference>